<reference evidence="1 2" key="1">
    <citation type="journal article" date="2014" name="Genome Biol. Evol.">
        <title>The genome of the myxosporean Thelohanellus kitauei shows adaptations to nutrient acquisition within its fish host.</title>
        <authorList>
            <person name="Yang Y."/>
            <person name="Xiong J."/>
            <person name="Zhou Z."/>
            <person name="Huo F."/>
            <person name="Miao W."/>
            <person name="Ran C."/>
            <person name="Liu Y."/>
            <person name="Zhang J."/>
            <person name="Feng J."/>
            <person name="Wang M."/>
            <person name="Wang M."/>
            <person name="Wang L."/>
            <person name="Yao B."/>
        </authorList>
    </citation>
    <scope>NUCLEOTIDE SEQUENCE [LARGE SCALE GENOMIC DNA]</scope>
    <source>
        <strain evidence="1">Wuqing</strain>
    </source>
</reference>
<proteinExistence type="predicted"/>
<accession>A0A0C2MNZ6</accession>
<comment type="caution">
    <text evidence="1">The sequence shown here is derived from an EMBL/GenBank/DDBJ whole genome shotgun (WGS) entry which is preliminary data.</text>
</comment>
<evidence type="ECO:0000313" key="1">
    <source>
        <dbReference type="EMBL" id="KII63366.1"/>
    </source>
</evidence>
<dbReference type="EMBL" id="JWZT01004682">
    <property type="protein sequence ID" value="KII63366.1"/>
    <property type="molecule type" value="Genomic_DNA"/>
</dbReference>
<name>A0A0C2MNZ6_THEKT</name>
<protein>
    <submittedName>
        <fullName evidence="1">Uncharacterized protein</fullName>
    </submittedName>
</protein>
<organism evidence="1 2">
    <name type="scientific">Thelohanellus kitauei</name>
    <name type="common">Myxosporean</name>
    <dbReference type="NCBI Taxonomy" id="669202"/>
    <lineage>
        <taxon>Eukaryota</taxon>
        <taxon>Metazoa</taxon>
        <taxon>Cnidaria</taxon>
        <taxon>Myxozoa</taxon>
        <taxon>Myxosporea</taxon>
        <taxon>Bivalvulida</taxon>
        <taxon>Platysporina</taxon>
        <taxon>Myxobolidae</taxon>
        <taxon>Thelohanellus</taxon>
    </lineage>
</organism>
<dbReference type="Proteomes" id="UP000031668">
    <property type="component" value="Unassembled WGS sequence"/>
</dbReference>
<evidence type="ECO:0000313" key="2">
    <source>
        <dbReference type="Proteomes" id="UP000031668"/>
    </source>
</evidence>
<keyword evidence="2" id="KW-1185">Reference proteome</keyword>
<sequence>MEKGHREHYALQNRCAAKKSGLKIDVLRNRCLANSLYCEIDACCQNEEHGSFIFDYFRPTHIIRQTYNNYTLVANLRIVTKKLALEALGFNTSLVETVLISDDYLWAFLDPNTLLQMIKISNVVAPKMVKTTLQSFVDNLAFVRFALPGYIFMERVSGHHLPTISPDRAYSL</sequence>
<dbReference type="AlphaFoldDB" id="A0A0C2MNZ6"/>
<gene>
    <name evidence="1" type="ORF">RF11_05763</name>
</gene>